<dbReference type="InterPro" id="IPR027417">
    <property type="entry name" value="P-loop_NTPase"/>
</dbReference>
<dbReference type="NCBIfam" id="TIGR01547">
    <property type="entry name" value="phage_term_2"/>
    <property type="match status" value="1"/>
</dbReference>
<dbReference type="InterPro" id="IPR035412">
    <property type="entry name" value="Terminase_L_N"/>
</dbReference>
<dbReference type="EMBL" id="LR796351">
    <property type="protein sequence ID" value="CAB4139650.1"/>
    <property type="molecule type" value="Genomic_DNA"/>
</dbReference>
<evidence type="ECO:0000313" key="3">
    <source>
        <dbReference type="EMBL" id="CAB4139650.1"/>
    </source>
</evidence>
<dbReference type="PANTHER" id="PTHR39184:SF1">
    <property type="entry name" value="PBSX PHAGE TERMINASE LARGE SUBUNIT"/>
    <property type="match status" value="1"/>
</dbReference>
<dbReference type="PANTHER" id="PTHR39184">
    <property type="match status" value="1"/>
</dbReference>
<dbReference type="InterPro" id="IPR035413">
    <property type="entry name" value="Terminase_L_C"/>
</dbReference>
<dbReference type="InterPro" id="IPR052380">
    <property type="entry name" value="Viral_DNA_packaging_terminase"/>
</dbReference>
<organism evidence="3">
    <name type="scientific">uncultured Caudovirales phage</name>
    <dbReference type="NCBI Taxonomy" id="2100421"/>
    <lineage>
        <taxon>Viruses</taxon>
        <taxon>Duplodnaviria</taxon>
        <taxon>Heunggongvirae</taxon>
        <taxon>Uroviricota</taxon>
        <taxon>Caudoviricetes</taxon>
        <taxon>Peduoviridae</taxon>
        <taxon>Maltschvirus</taxon>
        <taxon>Maltschvirus maltsch</taxon>
    </lineage>
</organism>
<evidence type="ECO:0000259" key="1">
    <source>
        <dbReference type="Pfam" id="PF04466"/>
    </source>
</evidence>
<reference evidence="3" key="1">
    <citation type="submission" date="2020-04" db="EMBL/GenBank/DDBJ databases">
        <authorList>
            <person name="Chiriac C."/>
            <person name="Salcher M."/>
            <person name="Ghai R."/>
            <person name="Kavagutti S V."/>
        </authorList>
    </citation>
    <scope>NUCLEOTIDE SEQUENCE</scope>
</reference>
<gene>
    <name evidence="3" type="ORF">UFOVP338_72</name>
</gene>
<proteinExistence type="predicted"/>
<dbReference type="Pfam" id="PF17288">
    <property type="entry name" value="Terminase_3C"/>
    <property type="match status" value="1"/>
</dbReference>
<dbReference type="Gene3D" id="3.30.420.280">
    <property type="match status" value="1"/>
</dbReference>
<dbReference type="InterPro" id="IPR006437">
    <property type="entry name" value="Phage_terminase_lsu"/>
</dbReference>
<evidence type="ECO:0000259" key="2">
    <source>
        <dbReference type="Pfam" id="PF17288"/>
    </source>
</evidence>
<dbReference type="Gene3D" id="3.40.50.300">
    <property type="entry name" value="P-loop containing nucleotide triphosphate hydrolases"/>
    <property type="match status" value="1"/>
</dbReference>
<accession>A0A6J5M3L9</accession>
<feature type="domain" description="Phage terminase large subunit N-terminal" evidence="1">
    <location>
        <begin position="17"/>
        <end position="205"/>
    </location>
</feature>
<protein>
    <submittedName>
        <fullName evidence="3">XtmB Phage terminase large subunit</fullName>
    </submittedName>
</protein>
<sequence length="403" mass="45952">MAFKIPRLVTELWQPCRYKVLFGGRGGGKSIAIADALILEGARSKQLVACFREFQNKLDESVYALLVERINHYGLNAFYKVANTEIVGANGTRFIFLGLARNINGIQSLQGITRAWIEEAQTISARSIDVLVPTIRATNSEIWFSFNPQFEDDPVYSQFAMSNSPDVRKWVVNWKDNPFFPEVLEKERLRKFYNDPEGYANVWEGALITNSKASIFKDHYKVQDFTPTAEWGYPLYGMDFGYSNDPTTLVKCYLYNDTIYIEKSAGKVNLDINDIASYFFNEFGEDLSRCSISADCSQPMTIEYLRTHGLSGIHACQKWSGSIIDGISWLKSFGKMVVHSRATGVIDNLRLYSNKVDLRNDKVLNEPKDANNDYIDALRYAFDRIIKTNGSYWHLFGKIGDDF</sequence>
<feature type="domain" description="Phage terminase large subunit C-terminal" evidence="2">
    <location>
        <begin position="239"/>
        <end position="383"/>
    </location>
</feature>
<name>A0A6J5M3L9_9CAUD</name>
<dbReference type="Pfam" id="PF04466">
    <property type="entry name" value="Terminase_3"/>
    <property type="match status" value="1"/>
</dbReference>